<reference evidence="2 3" key="1">
    <citation type="submission" date="2016-07" db="EMBL/GenBank/DDBJ databases">
        <title>Genome sequencing of Vibrio scophthalmi strain VS-05, an isolated from Paralichthys olivaceus.</title>
        <authorList>
            <person name="Han H.-J."/>
        </authorList>
    </citation>
    <scope>NUCLEOTIDE SEQUENCE [LARGE SCALE GENOMIC DNA]</scope>
    <source>
        <strain evidence="2 3">VS-05</strain>
    </source>
</reference>
<protein>
    <recommendedName>
        <fullName evidence="4">Lipoprotein</fullName>
    </recommendedName>
</protein>
<feature type="region of interest" description="Disordered" evidence="1">
    <location>
        <begin position="37"/>
        <end position="59"/>
    </location>
</feature>
<sequence length="59" mass="6424">MIKASLVLLMLISLAGCQLTKVEGEIDDVEVKVSTKDSDKRHDGDYKFCPPGQAKKGNC</sequence>
<dbReference type="PROSITE" id="PS51257">
    <property type="entry name" value="PROKAR_LIPOPROTEIN"/>
    <property type="match status" value="1"/>
</dbReference>
<evidence type="ECO:0000313" key="3">
    <source>
        <dbReference type="Proteomes" id="UP000092528"/>
    </source>
</evidence>
<evidence type="ECO:0000256" key="1">
    <source>
        <dbReference type="SAM" id="MobiDB-lite"/>
    </source>
</evidence>
<dbReference type="AlphaFoldDB" id="A0A1C7F8K0"/>
<evidence type="ECO:0000313" key="2">
    <source>
        <dbReference type="EMBL" id="ANU36455.1"/>
    </source>
</evidence>
<proteinExistence type="predicted"/>
<feature type="compositionally biased region" description="Basic and acidic residues" evidence="1">
    <location>
        <begin position="37"/>
        <end position="46"/>
    </location>
</feature>
<dbReference type="Proteomes" id="UP000092528">
    <property type="component" value="Chromosome 1"/>
</dbReference>
<accession>A0A1C7F8K0</accession>
<dbReference type="GeneID" id="96873694"/>
<dbReference type="RefSeq" id="WP_005597986.1">
    <property type="nucleotide sequence ID" value="NZ_CP016414.1"/>
</dbReference>
<keyword evidence="3" id="KW-1185">Reference proteome</keyword>
<dbReference type="EMBL" id="CP016414">
    <property type="protein sequence ID" value="ANU36455.1"/>
    <property type="molecule type" value="Genomic_DNA"/>
</dbReference>
<evidence type="ECO:0008006" key="4">
    <source>
        <dbReference type="Google" id="ProtNLM"/>
    </source>
</evidence>
<gene>
    <name evidence="2" type="ORF">VSVS05_01328</name>
</gene>
<name>A0A1C7F8K0_9VIBR</name>
<organism evidence="2 3">
    <name type="scientific">Vibrio scophthalmi</name>
    <dbReference type="NCBI Taxonomy" id="45658"/>
    <lineage>
        <taxon>Bacteria</taxon>
        <taxon>Pseudomonadati</taxon>
        <taxon>Pseudomonadota</taxon>
        <taxon>Gammaproteobacteria</taxon>
        <taxon>Vibrionales</taxon>
        <taxon>Vibrionaceae</taxon>
        <taxon>Vibrio</taxon>
    </lineage>
</organism>
<dbReference type="PATRIC" id="fig|45658.7.peg.1302"/>